<accession>A0AAN8G0G8</accession>
<proteinExistence type="predicted"/>
<comment type="caution">
    <text evidence="3">The sequence shown here is derived from an EMBL/GenBank/DDBJ whole genome shotgun (WGS) entry which is preliminary data.</text>
</comment>
<gene>
    <name evidence="3" type="ORF">GCK32_002214</name>
</gene>
<dbReference type="AlphaFoldDB" id="A0AAN8G0G8"/>
<feature type="signal peptide" evidence="2">
    <location>
        <begin position="1"/>
        <end position="19"/>
    </location>
</feature>
<evidence type="ECO:0000256" key="2">
    <source>
        <dbReference type="SAM" id="SignalP"/>
    </source>
</evidence>
<feature type="chain" id="PRO_5042912014" description="Secreted protein" evidence="2">
    <location>
        <begin position="20"/>
        <end position="107"/>
    </location>
</feature>
<name>A0AAN8G0G8_TRICO</name>
<evidence type="ECO:0000313" key="4">
    <source>
        <dbReference type="Proteomes" id="UP001331761"/>
    </source>
</evidence>
<evidence type="ECO:0000256" key="1">
    <source>
        <dbReference type="SAM" id="MobiDB-lite"/>
    </source>
</evidence>
<evidence type="ECO:0008006" key="5">
    <source>
        <dbReference type="Google" id="ProtNLM"/>
    </source>
</evidence>
<feature type="region of interest" description="Disordered" evidence="1">
    <location>
        <begin position="26"/>
        <end position="68"/>
    </location>
</feature>
<feature type="compositionally biased region" description="Basic and acidic residues" evidence="1">
    <location>
        <begin position="58"/>
        <end position="67"/>
    </location>
</feature>
<reference evidence="3 4" key="1">
    <citation type="submission" date="2019-10" db="EMBL/GenBank/DDBJ databases">
        <title>Assembly and Annotation for the nematode Trichostrongylus colubriformis.</title>
        <authorList>
            <person name="Martin J."/>
        </authorList>
    </citation>
    <scope>NUCLEOTIDE SEQUENCE [LARGE SCALE GENOMIC DNA]</scope>
    <source>
        <strain evidence="3">G859</strain>
        <tissue evidence="3">Whole worm</tissue>
    </source>
</reference>
<protein>
    <recommendedName>
        <fullName evidence="5">Secreted protein</fullName>
    </recommendedName>
</protein>
<evidence type="ECO:0000313" key="3">
    <source>
        <dbReference type="EMBL" id="KAK5984807.1"/>
    </source>
</evidence>
<keyword evidence="4" id="KW-1185">Reference proteome</keyword>
<feature type="compositionally biased region" description="Polar residues" evidence="1">
    <location>
        <begin position="44"/>
        <end position="57"/>
    </location>
</feature>
<keyword evidence="2" id="KW-0732">Signal</keyword>
<organism evidence="3 4">
    <name type="scientific">Trichostrongylus colubriformis</name>
    <name type="common">Black scour worm</name>
    <dbReference type="NCBI Taxonomy" id="6319"/>
    <lineage>
        <taxon>Eukaryota</taxon>
        <taxon>Metazoa</taxon>
        <taxon>Ecdysozoa</taxon>
        <taxon>Nematoda</taxon>
        <taxon>Chromadorea</taxon>
        <taxon>Rhabditida</taxon>
        <taxon>Rhabditina</taxon>
        <taxon>Rhabditomorpha</taxon>
        <taxon>Strongyloidea</taxon>
        <taxon>Trichostrongylidae</taxon>
        <taxon>Trichostrongylus</taxon>
    </lineage>
</organism>
<dbReference type="EMBL" id="WIXE01002438">
    <property type="protein sequence ID" value="KAK5984807.1"/>
    <property type="molecule type" value="Genomic_DNA"/>
</dbReference>
<sequence>MDSPRTLFLVLGLLAVVAAMSHLPPSAASLRDPAQMDGSIEPSPATTRYNTHTSNVRHSFERDEYGSPRRRQKRFLFLVPISAGAAAAKLVPSFAAVYGVNCFFNRC</sequence>
<dbReference type="Proteomes" id="UP001331761">
    <property type="component" value="Unassembled WGS sequence"/>
</dbReference>